<evidence type="ECO:0008006" key="3">
    <source>
        <dbReference type="Google" id="ProtNLM"/>
    </source>
</evidence>
<sequence length="165" mass="18607">MGEDRPYSEIELRRLAKQQRSPEFRAWLDREADDLAQLLVEIPALRDLDDPWTVAGFDAIENAAMQRLPNPGPTVTDEEMDYLALCARGIGHIFLRRMGVGKWVWVNLYEGLPTGPAIEFPGHSFWTDPGQSIRNVVFDRKPGVLATELEGLAAWSREAPKYSLG</sequence>
<dbReference type="AlphaFoldDB" id="A0A4R6NZV6"/>
<name>A0A4R6NZV6_NOCIG</name>
<proteinExistence type="predicted"/>
<keyword evidence="2" id="KW-1185">Reference proteome</keyword>
<evidence type="ECO:0000313" key="2">
    <source>
        <dbReference type="Proteomes" id="UP000295087"/>
    </source>
</evidence>
<dbReference type="RefSeq" id="WP_067496757.1">
    <property type="nucleotide sequence ID" value="NZ_SNXK01000012.1"/>
</dbReference>
<dbReference type="Proteomes" id="UP000295087">
    <property type="component" value="Unassembled WGS sequence"/>
</dbReference>
<reference evidence="1 2" key="1">
    <citation type="submission" date="2019-03" db="EMBL/GenBank/DDBJ databases">
        <title>Genomic Encyclopedia of Type Strains, Phase IV (KMG-IV): sequencing the most valuable type-strain genomes for metagenomic binning, comparative biology and taxonomic classification.</title>
        <authorList>
            <person name="Goeker M."/>
        </authorList>
    </citation>
    <scope>NUCLEOTIDE SEQUENCE [LARGE SCALE GENOMIC DNA]</scope>
    <source>
        <strain evidence="1 2">DSM 44496</strain>
    </source>
</reference>
<accession>A0A4R6NZV6</accession>
<gene>
    <name evidence="1" type="ORF">DFR75_112126</name>
</gene>
<organism evidence="1 2">
    <name type="scientific">Nocardia ignorata</name>
    <dbReference type="NCBI Taxonomy" id="145285"/>
    <lineage>
        <taxon>Bacteria</taxon>
        <taxon>Bacillati</taxon>
        <taxon>Actinomycetota</taxon>
        <taxon>Actinomycetes</taxon>
        <taxon>Mycobacteriales</taxon>
        <taxon>Nocardiaceae</taxon>
        <taxon>Nocardia</taxon>
    </lineage>
</organism>
<dbReference type="EMBL" id="SNXK01000012">
    <property type="protein sequence ID" value="TDP29857.1"/>
    <property type="molecule type" value="Genomic_DNA"/>
</dbReference>
<protein>
    <recommendedName>
        <fullName evidence="3">DUF3806 domain-containing protein</fullName>
    </recommendedName>
</protein>
<evidence type="ECO:0000313" key="1">
    <source>
        <dbReference type="EMBL" id="TDP29857.1"/>
    </source>
</evidence>
<comment type="caution">
    <text evidence="1">The sequence shown here is derived from an EMBL/GenBank/DDBJ whole genome shotgun (WGS) entry which is preliminary data.</text>
</comment>